<keyword evidence="5" id="KW-1185">Reference proteome</keyword>
<protein>
    <recommendedName>
        <fullName evidence="6">Mid2 domain-containing protein</fullName>
    </recommendedName>
</protein>
<evidence type="ECO:0000313" key="4">
    <source>
        <dbReference type="EMBL" id="KAF3769628.1"/>
    </source>
</evidence>
<feature type="region of interest" description="Disordered" evidence="1">
    <location>
        <begin position="172"/>
        <end position="213"/>
    </location>
</feature>
<dbReference type="GeneID" id="63837076"/>
<feature type="region of interest" description="Disordered" evidence="1">
    <location>
        <begin position="250"/>
        <end position="281"/>
    </location>
</feature>
<evidence type="ECO:0008006" key="6">
    <source>
        <dbReference type="Google" id="ProtNLM"/>
    </source>
</evidence>
<organism evidence="4 5">
    <name type="scientific">Cryphonectria parasitica (strain ATCC 38755 / EP155)</name>
    <dbReference type="NCBI Taxonomy" id="660469"/>
    <lineage>
        <taxon>Eukaryota</taxon>
        <taxon>Fungi</taxon>
        <taxon>Dikarya</taxon>
        <taxon>Ascomycota</taxon>
        <taxon>Pezizomycotina</taxon>
        <taxon>Sordariomycetes</taxon>
        <taxon>Sordariomycetidae</taxon>
        <taxon>Diaporthales</taxon>
        <taxon>Cryphonectriaceae</taxon>
        <taxon>Cryphonectria-Endothia species complex</taxon>
        <taxon>Cryphonectria</taxon>
    </lineage>
</organism>
<feature type="signal peptide" evidence="3">
    <location>
        <begin position="1"/>
        <end position="28"/>
    </location>
</feature>
<feature type="chain" id="PRO_5040306939" description="Mid2 domain-containing protein" evidence="3">
    <location>
        <begin position="29"/>
        <end position="281"/>
    </location>
</feature>
<keyword evidence="3" id="KW-0732">Signal</keyword>
<dbReference type="AlphaFoldDB" id="A0A9P4YAT7"/>
<evidence type="ECO:0000256" key="3">
    <source>
        <dbReference type="SAM" id="SignalP"/>
    </source>
</evidence>
<keyword evidence="2" id="KW-1133">Transmembrane helix</keyword>
<reference evidence="4" key="1">
    <citation type="journal article" date="2020" name="Phytopathology">
        <title>Genome sequence of the chestnut blight fungus Cryphonectria parasitica EP155: A fundamental resource for an archetypical invasive plant pathogen.</title>
        <authorList>
            <person name="Crouch J.A."/>
            <person name="Dawe A."/>
            <person name="Aerts A."/>
            <person name="Barry K."/>
            <person name="Churchill A.C.L."/>
            <person name="Grimwood J."/>
            <person name="Hillman B."/>
            <person name="Milgroom M.G."/>
            <person name="Pangilinan J."/>
            <person name="Smith M."/>
            <person name="Salamov A."/>
            <person name="Schmutz J."/>
            <person name="Yadav J."/>
            <person name="Grigoriev I.V."/>
            <person name="Nuss D."/>
        </authorList>
    </citation>
    <scope>NUCLEOTIDE SEQUENCE</scope>
    <source>
        <strain evidence="4">EP155</strain>
    </source>
</reference>
<comment type="caution">
    <text evidence="4">The sequence shown here is derived from an EMBL/GenBank/DDBJ whole genome shotgun (WGS) entry which is preliminary data.</text>
</comment>
<keyword evidence="2" id="KW-0812">Transmembrane</keyword>
<gene>
    <name evidence="4" type="ORF">M406DRAFT_325122</name>
</gene>
<feature type="compositionally biased region" description="Polar residues" evidence="1">
    <location>
        <begin position="262"/>
        <end position="281"/>
    </location>
</feature>
<feature type="compositionally biased region" description="Low complexity" evidence="1">
    <location>
        <begin position="181"/>
        <end position="213"/>
    </location>
</feature>
<dbReference type="Proteomes" id="UP000803844">
    <property type="component" value="Unassembled WGS sequence"/>
</dbReference>
<accession>A0A9P4YAT7</accession>
<dbReference type="OrthoDB" id="5347452at2759"/>
<dbReference type="RefSeq" id="XP_040780589.1">
    <property type="nucleotide sequence ID" value="XM_040919947.1"/>
</dbReference>
<feature type="compositionally biased region" description="Basic and acidic residues" evidence="1">
    <location>
        <begin position="250"/>
        <end position="261"/>
    </location>
</feature>
<evidence type="ECO:0000313" key="5">
    <source>
        <dbReference type="Proteomes" id="UP000803844"/>
    </source>
</evidence>
<feature type="transmembrane region" description="Helical" evidence="2">
    <location>
        <begin position="218"/>
        <end position="241"/>
    </location>
</feature>
<evidence type="ECO:0000256" key="1">
    <source>
        <dbReference type="SAM" id="MobiDB-lite"/>
    </source>
</evidence>
<dbReference type="EMBL" id="MU032344">
    <property type="protein sequence ID" value="KAF3769628.1"/>
    <property type="molecule type" value="Genomic_DNA"/>
</dbReference>
<keyword evidence="2" id="KW-0472">Membrane</keyword>
<evidence type="ECO:0000256" key="2">
    <source>
        <dbReference type="SAM" id="Phobius"/>
    </source>
</evidence>
<name>A0A9P4YAT7_CRYP1</name>
<sequence>MFSTATRSFVFWVFLTVWSEDAFVIALATPPSPPPPPPPPAVVTPGPAFDPADLVKRGSGQTCGFISGDSNSPVTCLGTSTCDYRKGYYWGCCDASTCWSPATCEPEGHSYCGGVASDACVYTQIQQCSDDTPSCVTYILSSSYGGSKTTSWACGAAATTYDVLAATVPESQESTATSDVSGTGTQSAAGQSSSTGTASTSSKPTSTSSGGLSPSEKIALGLGIPGSIIIPIAGILVGLWVQKRQRRREEAKKEKAERESHANLQSASQRGNNNSEAITLL</sequence>
<proteinExistence type="predicted"/>